<accession>A0ABQ0GND4</accession>
<dbReference type="GeneID" id="98180178"/>
<dbReference type="Gene3D" id="3.50.50.60">
    <property type="entry name" value="FAD/NAD(P)-binding domain"/>
    <property type="match status" value="1"/>
</dbReference>
<evidence type="ECO:0008006" key="4">
    <source>
        <dbReference type="Google" id="ProtNLM"/>
    </source>
</evidence>
<dbReference type="RefSeq" id="XP_070920956.1">
    <property type="nucleotide sequence ID" value="XM_071064855.1"/>
</dbReference>
<dbReference type="SUPFAM" id="SSF51905">
    <property type="entry name" value="FAD/NAD(P)-binding domain"/>
    <property type="match status" value="1"/>
</dbReference>
<name>A0ABQ0GND4_9PEZI</name>
<protein>
    <recommendedName>
        <fullName evidence="4">FAD/NAD(P)-binding domain-containing protein</fullName>
    </recommendedName>
</protein>
<feature type="chain" id="PRO_5045786148" description="FAD/NAD(P)-binding domain-containing protein" evidence="1">
    <location>
        <begin position="25"/>
        <end position="182"/>
    </location>
</feature>
<dbReference type="EMBL" id="BAAFSV010000005">
    <property type="protein sequence ID" value="GAB1319226.1"/>
    <property type="molecule type" value="Genomic_DNA"/>
</dbReference>
<gene>
    <name evidence="2" type="ORF">MFIFM68171_09436</name>
</gene>
<evidence type="ECO:0000313" key="2">
    <source>
        <dbReference type="EMBL" id="GAB1319226.1"/>
    </source>
</evidence>
<sequence>MTRVRSRFLLPLLLQLRRAGGVLGRHSHHRRRCCSTTGTAPCRAAAVEAGLALREKTSVVVDMRRIVKLTKSPARGPRVVNLADSGDAGEETSKTEGFLVHKPREVQNGSFASQLSLQMTPDGDIRMVSPTGATNVKGVFTVGDCGNKMKTVVNAILTGSVAAAMVSAFVQAEAAEGDPKPQ</sequence>
<reference evidence="2 3" key="1">
    <citation type="submission" date="2024-09" db="EMBL/GenBank/DDBJ databases">
        <title>Itraconazole resistance in Madurella fahalii resulting from another homologue of gene encoding cytochrome P450 14-alpha sterol demethylase (CYP51).</title>
        <authorList>
            <person name="Yoshioka I."/>
            <person name="Fahal A.H."/>
            <person name="Kaneko S."/>
            <person name="Yaguchi T."/>
        </authorList>
    </citation>
    <scope>NUCLEOTIDE SEQUENCE [LARGE SCALE GENOMIC DNA]</scope>
    <source>
        <strain evidence="2 3">IFM 68171</strain>
    </source>
</reference>
<dbReference type="InterPro" id="IPR036188">
    <property type="entry name" value="FAD/NAD-bd_sf"/>
</dbReference>
<evidence type="ECO:0000313" key="3">
    <source>
        <dbReference type="Proteomes" id="UP001628179"/>
    </source>
</evidence>
<feature type="signal peptide" evidence="1">
    <location>
        <begin position="1"/>
        <end position="24"/>
    </location>
</feature>
<keyword evidence="1" id="KW-0732">Signal</keyword>
<dbReference type="Proteomes" id="UP001628179">
    <property type="component" value="Unassembled WGS sequence"/>
</dbReference>
<keyword evidence="3" id="KW-1185">Reference proteome</keyword>
<organism evidence="2 3">
    <name type="scientific">Madurella fahalii</name>
    <dbReference type="NCBI Taxonomy" id="1157608"/>
    <lineage>
        <taxon>Eukaryota</taxon>
        <taxon>Fungi</taxon>
        <taxon>Dikarya</taxon>
        <taxon>Ascomycota</taxon>
        <taxon>Pezizomycotina</taxon>
        <taxon>Sordariomycetes</taxon>
        <taxon>Sordariomycetidae</taxon>
        <taxon>Sordariales</taxon>
        <taxon>Sordariales incertae sedis</taxon>
        <taxon>Madurella</taxon>
    </lineage>
</organism>
<comment type="caution">
    <text evidence="2">The sequence shown here is derived from an EMBL/GenBank/DDBJ whole genome shotgun (WGS) entry which is preliminary data.</text>
</comment>
<evidence type="ECO:0000256" key="1">
    <source>
        <dbReference type="SAM" id="SignalP"/>
    </source>
</evidence>
<proteinExistence type="predicted"/>